<dbReference type="PANTHER" id="PTHR48102">
    <property type="entry name" value="ATP-DEPENDENT CLP PROTEASE ATP-BINDING SUBUNIT CLPX-LIKE, MITOCHONDRIAL-RELATED"/>
    <property type="match status" value="1"/>
</dbReference>
<dbReference type="EMBL" id="JAPWTK010001302">
    <property type="protein sequence ID" value="KAJ8933085.1"/>
    <property type="molecule type" value="Genomic_DNA"/>
</dbReference>
<protein>
    <submittedName>
        <fullName evidence="1">Uncharacterized protein</fullName>
    </submittedName>
</protein>
<dbReference type="InterPro" id="IPR027417">
    <property type="entry name" value="P-loop_NTPase"/>
</dbReference>
<proteinExistence type="predicted"/>
<sequence>MFPRGILQESYEAKPSKSIQQTSFFVASGAYNGFERLIQRRNNENYLGFGAPTSGGQGRRAVAQEATLHQSSQSAEEENGEKDAALKQVQARDLIDFGMIPEFVGRFPVLVPFHSLNKDMLVRILTEPKNALVLNTNGCSPWISAILLSTNESLDAIAHLAMERKTGARGLRAIMVSVD</sequence>
<dbReference type="GO" id="GO:0005524">
    <property type="term" value="F:ATP binding"/>
    <property type="evidence" value="ECO:0007669"/>
    <property type="project" value="TreeGrafter"/>
</dbReference>
<dbReference type="GO" id="GO:0051603">
    <property type="term" value="P:proteolysis involved in protein catabolic process"/>
    <property type="evidence" value="ECO:0007669"/>
    <property type="project" value="TreeGrafter"/>
</dbReference>
<dbReference type="GO" id="GO:0016887">
    <property type="term" value="F:ATP hydrolysis activity"/>
    <property type="evidence" value="ECO:0007669"/>
    <property type="project" value="TreeGrafter"/>
</dbReference>
<dbReference type="GO" id="GO:0005759">
    <property type="term" value="C:mitochondrial matrix"/>
    <property type="evidence" value="ECO:0007669"/>
    <property type="project" value="TreeGrafter"/>
</dbReference>
<dbReference type="Gene3D" id="1.10.8.60">
    <property type="match status" value="1"/>
</dbReference>
<gene>
    <name evidence="1" type="ORF">NQ318_022815</name>
</gene>
<dbReference type="SUPFAM" id="SSF52540">
    <property type="entry name" value="P-loop containing nucleoside triphosphate hydrolases"/>
    <property type="match status" value="1"/>
</dbReference>
<name>A0AAV8X2F0_9CUCU</name>
<dbReference type="PANTHER" id="PTHR48102:SF7">
    <property type="entry name" value="ATP-DEPENDENT CLP PROTEASE ATP-BINDING SUBUNIT CLPX-LIKE, MITOCHONDRIAL"/>
    <property type="match status" value="1"/>
</dbReference>
<keyword evidence="2" id="KW-1185">Reference proteome</keyword>
<reference evidence="1" key="1">
    <citation type="journal article" date="2023" name="Insect Mol. Biol.">
        <title>Genome sequencing provides insights into the evolution of gene families encoding plant cell wall-degrading enzymes in longhorned beetles.</title>
        <authorList>
            <person name="Shin N.R."/>
            <person name="Okamura Y."/>
            <person name="Kirsch R."/>
            <person name="Pauchet Y."/>
        </authorList>
    </citation>
    <scope>NUCLEOTIDE SEQUENCE</scope>
    <source>
        <strain evidence="1">AMC_N1</strain>
    </source>
</reference>
<accession>A0AAV8X2F0</accession>
<dbReference type="Gene3D" id="3.40.50.300">
    <property type="entry name" value="P-loop containing nucleotide triphosphate hydrolases"/>
    <property type="match status" value="1"/>
</dbReference>
<evidence type="ECO:0000313" key="2">
    <source>
        <dbReference type="Proteomes" id="UP001162162"/>
    </source>
</evidence>
<dbReference type="Proteomes" id="UP001162162">
    <property type="component" value="Unassembled WGS sequence"/>
</dbReference>
<dbReference type="InterPro" id="IPR050052">
    <property type="entry name" value="ATP-dep_Clp_protease_ClpX"/>
</dbReference>
<dbReference type="AlphaFoldDB" id="A0AAV8X2F0"/>
<organism evidence="1 2">
    <name type="scientific">Aromia moschata</name>
    <dbReference type="NCBI Taxonomy" id="1265417"/>
    <lineage>
        <taxon>Eukaryota</taxon>
        <taxon>Metazoa</taxon>
        <taxon>Ecdysozoa</taxon>
        <taxon>Arthropoda</taxon>
        <taxon>Hexapoda</taxon>
        <taxon>Insecta</taxon>
        <taxon>Pterygota</taxon>
        <taxon>Neoptera</taxon>
        <taxon>Endopterygota</taxon>
        <taxon>Coleoptera</taxon>
        <taxon>Polyphaga</taxon>
        <taxon>Cucujiformia</taxon>
        <taxon>Chrysomeloidea</taxon>
        <taxon>Cerambycidae</taxon>
        <taxon>Cerambycinae</taxon>
        <taxon>Callichromatini</taxon>
        <taxon>Aromia</taxon>
    </lineage>
</organism>
<comment type="caution">
    <text evidence="1">The sequence shown here is derived from an EMBL/GenBank/DDBJ whole genome shotgun (WGS) entry which is preliminary data.</text>
</comment>
<evidence type="ECO:0000313" key="1">
    <source>
        <dbReference type="EMBL" id="KAJ8933085.1"/>
    </source>
</evidence>